<reference evidence="1 2" key="2">
    <citation type="journal article" date="2013" name="Genome Biol. Evol.">
        <title>Genome sequencing of Giardia lamblia genotypes A2 and B isolates (DH and GS) and comparative analysis with the genomes of genotypes A1 and E (WB and Pig).</title>
        <authorList>
            <person name="Adam R.D."/>
            <person name="Dahlstrom E.W."/>
            <person name="Martens C.A."/>
            <person name="Bruno D.P."/>
            <person name="Barbian K.D."/>
            <person name="Ricklefs S.M."/>
            <person name="Hernandez M.M."/>
            <person name="Narla N.P."/>
            <person name="Patel R.B."/>
            <person name="Porcella S.F."/>
            <person name="Nash T.E."/>
        </authorList>
    </citation>
    <scope>NUCLEOTIDE SEQUENCE [LARGE SCALE GENOMIC DNA]</scope>
    <source>
        <strain evidence="1 2">DH</strain>
    </source>
</reference>
<proteinExistence type="predicted"/>
<dbReference type="Proteomes" id="UP000018320">
    <property type="component" value="Unassembled WGS sequence"/>
</dbReference>
<feature type="non-terminal residue" evidence="1">
    <location>
        <position position="1"/>
    </location>
</feature>
<evidence type="ECO:0000313" key="1">
    <source>
        <dbReference type="EMBL" id="ESU37708.1"/>
    </source>
</evidence>
<dbReference type="AlphaFoldDB" id="V6TFK8"/>
<gene>
    <name evidence="1" type="ORF">DHA2_154555</name>
</gene>
<sequence>VVRHPVRDRVDAHSVQRVWLSDYVVCVHLHSTLGVMLRSTEASVQGHRLLGPSTIRAVDQGEKSLVDDADGQVS</sequence>
<comment type="caution">
    <text evidence="1">The sequence shown here is derived from an EMBL/GenBank/DDBJ whole genome shotgun (WGS) entry which is preliminary data.</text>
</comment>
<name>V6TFK8_GIAIN</name>
<protein>
    <submittedName>
        <fullName evidence="1">Uncharacterized protein</fullName>
    </submittedName>
</protein>
<dbReference type="EMBL" id="AHGT01000023">
    <property type="protein sequence ID" value="ESU37708.1"/>
    <property type="molecule type" value="Genomic_DNA"/>
</dbReference>
<dbReference type="VEuPathDB" id="GiardiaDB:DHA2_154555"/>
<accession>V6TFK8</accession>
<evidence type="ECO:0000313" key="2">
    <source>
        <dbReference type="Proteomes" id="UP000018320"/>
    </source>
</evidence>
<reference evidence="2" key="1">
    <citation type="submission" date="2012-02" db="EMBL/GenBank/DDBJ databases">
        <title>Genome sequencing of Giardia lamblia Genotypes A2 and B isolates (DH and GS) and comparative analysis with the genomes of Genotypes A1 and E (WB and Pig).</title>
        <authorList>
            <person name="Adam R."/>
            <person name="Dahlstrom E."/>
            <person name="Martens C."/>
            <person name="Bruno D."/>
            <person name="Barbian K."/>
            <person name="Porcella S.F."/>
            <person name="Nash T."/>
        </authorList>
    </citation>
    <scope>NUCLEOTIDE SEQUENCE</scope>
    <source>
        <strain evidence="2">DH</strain>
    </source>
</reference>
<organism evidence="1 2">
    <name type="scientific">Giardia intestinalis</name>
    <name type="common">Giardia lamblia</name>
    <dbReference type="NCBI Taxonomy" id="5741"/>
    <lineage>
        <taxon>Eukaryota</taxon>
        <taxon>Metamonada</taxon>
        <taxon>Diplomonadida</taxon>
        <taxon>Hexamitidae</taxon>
        <taxon>Giardiinae</taxon>
        <taxon>Giardia</taxon>
    </lineage>
</organism>